<comment type="caution">
    <text evidence="2">The sequence shown here is derived from an EMBL/GenBank/DDBJ whole genome shotgun (WGS) entry which is preliminary data.</text>
</comment>
<dbReference type="Proteomes" id="UP000664859">
    <property type="component" value="Unassembled WGS sequence"/>
</dbReference>
<accession>A0A835YMQ1</accession>
<organism evidence="2 3">
    <name type="scientific">Tribonema minus</name>
    <dbReference type="NCBI Taxonomy" id="303371"/>
    <lineage>
        <taxon>Eukaryota</taxon>
        <taxon>Sar</taxon>
        <taxon>Stramenopiles</taxon>
        <taxon>Ochrophyta</taxon>
        <taxon>PX clade</taxon>
        <taxon>Xanthophyceae</taxon>
        <taxon>Tribonematales</taxon>
        <taxon>Tribonemataceae</taxon>
        <taxon>Tribonema</taxon>
    </lineage>
</organism>
<protein>
    <submittedName>
        <fullName evidence="2">Uncharacterized protein</fullName>
    </submittedName>
</protein>
<feature type="compositionally biased region" description="Low complexity" evidence="1">
    <location>
        <begin position="350"/>
        <end position="360"/>
    </location>
</feature>
<evidence type="ECO:0000256" key="1">
    <source>
        <dbReference type="SAM" id="MobiDB-lite"/>
    </source>
</evidence>
<feature type="region of interest" description="Disordered" evidence="1">
    <location>
        <begin position="303"/>
        <end position="432"/>
    </location>
</feature>
<feature type="compositionally biased region" description="Low complexity" evidence="1">
    <location>
        <begin position="380"/>
        <end position="396"/>
    </location>
</feature>
<proteinExistence type="predicted"/>
<evidence type="ECO:0000313" key="3">
    <source>
        <dbReference type="Proteomes" id="UP000664859"/>
    </source>
</evidence>
<feature type="compositionally biased region" description="Low complexity" evidence="1">
    <location>
        <begin position="122"/>
        <end position="136"/>
    </location>
</feature>
<dbReference type="EMBL" id="JAFCMP010000517">
    <property type="protein sequence ID" value="KAG5178187.1"/>
    <property type="molecule type" value="Genomic_DNA"/>
</dbReference>
<sequence length="432" mass="45895">MQIELEDEHGIAVRDLQRQNGQQQERLRQLQEVNKQQRVASEQQQGRLRELEEQNRQLAIGNQQRATEAQQRQQRQVTNGVRTAHGVKFRAPQHAGMLGGGVQGYRQISPLPSPAKRNPQPSTTATTSSSGGGDAHTAAVTGLVREALTAPGAGEGDDDCSGDDHNIHSLDDDAEANSSVSQEEAQISCQESEADSTYIDSDSGERAGSTCDKRPAGDAGSGASSDAWDSDSSNSVTLARKCARIAGPANGIPRRQLEDEHGIAVRDLQQQNGQHQERLRQLEDATKAHAAAVTKLVRWASAARGAGGGDDDGSGDDHSVHSLDDETEADSSVSQDEAENSHQESEVDTDAGGSDASDSTYIDSDSGERAGSTCDKRSAGDAGSGASSDAWDSDSSNNVTPARNSRIQCFAIAPHTRQRWRPSPGNDREGEG</sequence>
<feature type="compositionally biased region" description="Polar residues" evidence="1">
    <location>
        <begin position="32"/>
        <end position="41"/>
    </location>
</feature>
<feature type="compositionally biased region" description="Basic and acidic residues" evidence="1">
    <location>
        <begin position="8"/>
        <end position="17"/>
    </location>
</feature>
<reference evidence="2" key="1">
    <citation type="submission" date="2021-02" db="EMBL/GenBank/DDBJ databases">
        <title>First Annotated Genome of the Yellow-green Alga Tribonema minus.</title>
        <authorList>
            <person name="Mahan K.M."/>
        </authorList>
    </citation>
    <scope>NUCLEOTIDE SEQUENCE</scope>
    <source>
        <strain evidence="2">UTEX B ZZ1240</strain>
    </source>
</reference>
<feature type="region of interest" description="Disordered" evidence="1">
    <location>
        <begin position="150"/>
        <end position="234"/>
    </location>
</feature>
<feature type="compositionally biased region" description="Polar residues" evidence="1">
    <location>
        <begin position="397"/>
        <end position="407"/>
    </location>
</feature>
<evidence type="ECO:0000313" key="2">
    <source>
        <dbReference type="EMBL" id="KAG5178187.1"/>
    </source>
</evidence>
<feature type="compositionally biased region" description="Polar residues" evidence="1">
    <location>
        <begin position="176"/>
        <end position="191"/>
    </location>
</feature>
<gene>
    <name evidence="2" type="ORF">JKP88DRAFT_248277</name>
</gene>
<feature type="compositionally biased region" description="Basic and acidic residues" evidence="1">
    <location>
        <begin position="162"/>
        <end position="171"/>
    </location>
</feature>
<dbReference type="AlphaFoldDB" id="A0A835YMQ1"/>
<feature type="region of interest" description="Disordered" evidence="1">
    <location>
        <begin position="1"/>
        <end position="136"/>
    </location>
</feature>
<keyword evidence="3" id="KW-1185">Reference proteome</keyword>
<feature type="compositionally biased region" description="Basic and acidic residues" evidence="1">
    <location>
        <begin position="315"/>
        <end position="324"/>
    </location>
</feature>
<name>A0A835YMQ1_9STRA</name>
<feature type="compositionally biased region" description="Low complexity" evidence="1">
    <location>
        <begin position="63"/>
        <end position="76"/>
    </location>
</feature>
<feature type="compositionally biased region" description="Low complexity" evidence="1">
    <location>
        <begin position="217"/>
        <end position="233"/>
    </location>
</feature>